<sequence>MVPSPEASSPRCYPLVECRWQVESDGSPRRAVQRNDIPVRTATLEDVDAATRTLTRAFADNVFTRHVISGDHYLQRLEQFHRLFVENIGIPYGRVWITADGSAASVWTTPATADSGDVLAPIAGRFGELAGDRADVYIACEEEMARHRPAGPVWFLGSVGVDPARQGRGLGRAVIEPGLAAADAESVPAFLETSERVNVGIYERMGFEVTAEYELPAGGPVTWAMTRPAGS</sequence>
<evidence type="ECO:0000259" key="1">
    <source>
        <dbReference type="PROSITE" id="PS51186"/>
    </source>
</evidence>
<dbReference type="InterPro" id="IPR000182">
    <property type="entry name" value="GNAT_dom"/>
</dbReference>
<name>A0A6N9YK43_9ACTN</name>
<gene>
    <name evidence="2" type="ORF">G1H11_07965</name>
</gene>
<dbReference type="Gene3D" id="3.40.630.30">
    <property type="match status" value="1"/>
</dbReference>
<comment type="caution">
    <text evidence="2">The sequence shown here is derived from an EMBL/GenBank/DDBJ whole genome shotgun (WGS) entry which is preliminary data.</text>
</comment>
<dbReference type="PANTHER" id="PTHR42791:SF1">
    <property type="entry name" value="N-ACETYLTRANSFERASE DOMAIN-CONTAINING PROTEIN"/>
    <property type="match status" value="1"/>
</dbReference>
<keyword evidence="2" id="KW-0808">Transferase</keyword>
<dbReference type="EMBL" id="JAAGOB010000003">
    <property type="protein sequence ID" value="NED95249.1"/>
    <property type="molecule type" value="Genomic_DNA"/>
</dbReference>
<dbReference type="PANTHER" id="PTHR42791">
    <property type="entry name" value="GNAT FAMILY ACETYLTRANSFERASE"/>
    <property type="match status" value="1"/>
</dbReference>
<dbReference type="SUPFAM" id="SSF55729">
    <property type="entry name" value="Acyl-CoA N-acyltransferases (Nat)"/>
    <property type="match status" value="1"/>
</dbReference>
<evidence type="ECO:0000313" key="2">
    <source>
        <dbReference type="EMBL" id="NED95249.1"/>
    </source>
</evidence>
<feature type="domain" description="N-acetyltransferase" evidence="1">
    <location>
        <begin position="37"/>
        <end position="228"/>
    </location>
</feature>
<dbReference type="Pfam" id="PF00583">
    <property type="entry name" value="Acetyltransf_1"/>
    <property type="match status" value="1"/>
</dbReference>
<dbReference type="CDD" id="cd04301">
    <property type="entry name" value="NAT_SF"/>
    <property type="match status" value="1"/>
</dbReference>
<dbReference type="InterPro" id="IPR052523">
    <property type="entry name" value="Trichothecene_AcTrans"/>
</dbReference>
<accession>A0A6N9YK43</accession>
<dbReference type="GO" id="GO:0016747">
    <property type="term" value="F:acyltransferase activity, transferring groups other than amino-acyl groups"/>
    <property type="evidence" value="ECO:0007669"/>
    <property type="project" value="InterPro"/>
</dbReference>
<reference evidence="2 3" key="1">
    <citation type="submission" date="2020-02" db="EMBL/GenBank/DDBJ databases">
        <authorList>
            <person name="Li X.-J."/>
            <person name="Feng X.-M."/>
        </authorList>
    </citation>
    <scope>NUCLEOTIDE SEQUENCE [LARGE SCALE GENOMIC DNA]</scope>
    <source>
        <strain evidence="2 3">CGMCC 4.7225</strain>
    </source>
</reference>
<protein>
    <submittedName>
        <fullName evidence="2">GNAT family N-acetyltransferase</fullName>
    </submittedName>
</protein>
<dbReference type="Proteomes" id="UP000469185">
    <property type="component" value="Unassembled WGS sequence"/>
</dbReference>
<dbReference type="PROSITE" id="PS51186">
    <property type="entry name" value="GNAT"/>
    <property type="match status" value="1"/>
</dbReference>
<dbReference type="InterPro" id="IPR016181">
    <property type="entry name" value="Acyl_CoA_acyltransferase"/>
</dbReference>
<keyword evidence="3" id="KW-1185">Reference proteome</keyword>
<proteinExistence type="predicted"/>
<dbReference type="AlphaFoldDB" id="A0A6N9YK43"/>
<evidence type="ECO:0000313" key="3">
    <source>
        <dbReference type="Proteomes" id="UP000469185"/>
    </source>
</evidence>
<organism evidence="2 3">
    <name type="scientific">Phytoactinopolyspora alkaliphila</name>
    <dbReference type="NCBI Taxonomy" id="1783498"/>
    <lineage>
        <taxon>Bacteria</taxon>
        <taxon>Bacillati</taxon>
        <taxon>Actinomycetota</taxon>
        <taxon>Actinomycetes</taxon>
        <taxon>Jiangellales</taxon>
        <taxon>Jiangellaceae</taxon>
        <taxon>Phytoactinopolyspora</taxon>
    </lineage>
</organism>